<reference evidence="3" key="1">
    <citation type="submission" date="2018-02" db="EMBL/GenBank/DDBJ databases">
        <authorList>
            <person name="Hausmann B."/>
        </authorList>
    </citation>
    <scope>NUCLEOTIDE SEQUENCE [LARGE SCALE GENOMIC DNA]</scope>
    <source>
        <strain evidence="3">Peat soil MAG SbF1</strain>
    </source>
</reference>
<protein>
    <submittedName>
        <fullName evidence="2">Putative inner membrane protein involved in acetate transport</fullName>
    </submittedName>
</protein>
<proteinExistence type="predicted"/>
<dbReference type="EMBL" id="OMOF01000804">
    <property type="protein sequence ID" value="SPF55429.1"/>
    <property type="molecule type" value="Genomic_DNA"/>
</dbReference>
<dbReference type="Proteomes" id="UP000238916">
    <property type="component" value="Unassembled WGS sequence"/>
</dbReference>
<dbReference type="OrthoDB" id="5421115at2"/>
<evidence type="ECO:0000256" key="1">
    <source>
        <dbReference type="SAM" id="Phobius"/>
    </source>
</evidence>
<evidence type="ECO:0000313" key="3">
    <source>
        <dbReference type="Proteomes" id="UP000238916"/>
    </source>
</evidence>
<name>A0A2U3LUB6_9FIRM</name>
<keyword evidence="1" id="KW-1133">Transmembrane helix</keyword>
<gene>
    <name evidence="2" type="primary">actO</name>
    <name evidence="2" type="ORF">SBF1_8220002</name>
</gene>
<dbReference type="AlphaFoldDB" id="A0A2U3LUB6"/>
<feature type="transmembrane region" description="Helical" evidence="1">
    <location>
        <begin position="20"/>
        <end position="43"/>
    </location>
</feature>
<evidence type="ECO:0000313" key="2">
    <source>
        <dbReference type="EMBL" id="SPF55429.1"/>
    </source>
</evidence>
<organism evidence="2 3">
    <name type="scientific">Candidatus Desulfosporosinus infrequens</name>
    <dbReference type="NCBI Taxonomy" id="2043169"/>
    <lineage>
        <taxon>Bacteria</taxon>
        <taxon>Bacillati</taxon>
        <taxon>Bacillota</taxon>
        <taxon>Clostridia</taxon>
        <taxon>Eubacteriales</taxon>
        <taxon>Desulfitobacteriaceae</taxon>
        <taxon>Desulfosporosinus</taxon>
    </lineage>
</organism>
<keyword evidence="1" id="KW-0472">Membrane</keyword>
<keyword evidence="1" id="KW-0812">Transmembrane</keyword>
<dbReference type="Pfam" id="PF04341">
    <property type="entry name" value="DUF485"/>
    <property type="match status" value="1"/>
</dbReference>
<accession>A0A2U3LUB6</accession>
<dbReference type="InterPro" id="IPR007436">
    <property type="entry name" value="DUF485"/>
</dbReference>
<sequence length="93" mass="10330">MSHGPATQWKENKTLDKKKARLGVVMFVIYTVIYAGFILINVFDNPVMRISVGDLNVAIVYGFGLIILALVLAIIYNQICTNAEKLTEVSGKR</sequence>
<feature type="transmembrane region" description="Helical" evidence="1">
    <location>
        <begin position="55"/>
        <end position="76"/>
    </location>
</feature>